<feature type="binding site" evidence="3">
    <location>
        <position position="61"/>
    </location>
    <ligand>
        <name>Ca(2+)</name>
        <dbReference type="ChEBI" id="CHEBI:29108"/>
    </ligand>
</feature>
<feature type="binding site" evidence="3">
    <location>
        <position position="236"/>
    </location>
    <ligand>
        <name>Ca(2+)</name>
        <dbReference type="ChEBI" id="CHEBI:29108"/>
    </ligand>
</feature>
<organism evidence="6">
    <name type="scientific">Tolypothrix bouteillei VB521301</name>
    <dbReference type="NCBI Taxonomy" id="1479485"/>
    <lineage>
        <taxon>Bacteria</taxon>
        <taxon>Bacillati</taxon>
        <taxon>Cyanobacteriota</taxon>
        <taxon>Cyanophyceae</taxon>
        <taxon>Nostocales</taxon>
        <taxon>Tolypothrichaceae</taxon>
        <taxon>Tolypothrix</taxon>
    </lineage>
</organism>
<evidence type="ECO:0000256" key="2">
    <source>
        <dbReference type="PIRSR" id="PIRSR607760-1"/>
    </source>
</evidence>
<keyword evidence="3" id="KW-0106">Calcium</keyword>
<dbReference type="STRING" id="1479485.DA73_0235500"/>
<evidence type="ECO:0000256" key="1">
    <source>
        <dbReference type="ARBA" id="ARBA00007644"/>
    </source>
</evidence>
<keyword evidence="2" id="KW-0479">Metal-binding</keyword>
<dbReference type="OrthoDB" id="9800585at2"/>
<accession>A0A0C1R2Y0</accession>
<proteinExistence type="inferred from homology"/>
<dbReference type="SUPFAM" id="SSF47240">
    <property type="entry name" value="Ferritin-like"/>
    <property type="match status" value="1"/>
</dbReference>
<evidence type="ECO:0000256" key="4">
    <source>
        <dbReference type="SAM" id="MobiDB-lite"/>
    </source>
</evidence>
<feature type="binding site" evidence="2">
    <location>
        <position position="66"/>
    </location>
    <ligand>
        <name>Mn(2+)</name>
        <dbReference type="ChEBI" id="CHEBI:29035"/>
        <label>2</label>
    </ligand>
</feature>
<feature type="binding site" evidence="3">
    <location>
        <position position="57"/>
    </location>
    <ligand>
        <name>Ca(2+)</name>
        <dbReference type="ChEBI" id="CHEBI:29108"/>
    </ligand>
</feature>
<comment type="cofactor">
    <cofactor evidence="2">
        <name>Mn(2+)</name>
        <dbReference type="ChEBI" id="CHEBI:29035"/>
    </cofactor>
    <text evidence="2">Binds 2 manganese ions per subunit.</text>
</comment>
<comment type="cofactor">
    <cofactor evidence="3">
        <name>Ca(2+)</name>
        <dbReference type="ChEBI" id="CHEBI:29108"/>
    </cofactor>
    <text evidence="3">Binds 1 Ca(2+) ion per subunit.</text>
</comment>
<keyword evidence="7" id="KW-1185">Reference proteome</keyword>
<feature type="compositionally biased region" description="Polar residues" evidence="4">
    <location>
        <begin position="285"/>
        <end position="294"/>
    </location>
</feature>
<evidence type="ECO:0000313" key="7">
    <source>
        <dbReference type="Proteomes" id="UP000029738"/>
    </source>
</evidence>
<dbReference type="InterPro" id="IPR012347">
    <property type="entry name" value="Ferritin-like"/>
</dbReference>
<feature type="binding site" evidence="2">
    <location>
        <position position="35"/>
    </location>
    <ligand>
        <name>Mn(2+)</name>
        <dbReference type="ChEBI" id="CHEBI:29035"/>
        <label>1</label>
    </ligand>
</feature>
<reference evidence="6" key="1">
    <citation type="journal article" date="2015" name="Genome Announc.">
        <title>Draft Genome Sequence of Tolypothrix boutellei Strain VB521301.</title>
        <authorList>
            <person name="Chandrababunaidu M.M."/>
            <person name="Singh D."/>
            <person name="Sen D."/>
            <person name="Bhan S."/>
            <person name="Das S."/>
            <person name="Gupta A."/>
            <person name="Adhikary S.P."/>
            <person name="Tripathy S."/>
        </authorList>
    </citation>
    <scope>NUCLEOTIDE SEQUENCE</scope>
    <source>
        <strain evidence="6">VB521301</strain>
    </source>
</reference>
<dbReference type="InterPro" id="IPR007760">
    <property type="entry name" value="Mn_catalase"/>
</dbReference>
<dbReference type="AlphaFoldDB" id="A0A0C1R2Y0"/>
<comment type="similarity">
    <text evidence="1">Belongs to the manganese catalase family.</text>
</comment>
<evidence type="ECO:0000256" key="3">
    <source>
        <dbReference type="PIRSR" id="PIRSR607760-2"/>
    </source>
</evidence>
<keyword evidence="2" id="KW-0464">Manganese</keyword>
<sequence length="312" mass="34349">MFYHTKKLQYFKAPERPDALYAKKIQELIGGTFGEMTVMMQYLFQGWNCRGPAKYRDMLLDIGTEEIGHVEMLATMIAHLLDKAPIQLQEEGAQDPVVGSVMGGTKARDTITDIIGAAMNPQHAIVSGLGAMPADSVGFPWNGRFIVASGNLLADFRSNLHAESQGRLQAVRMYEMTNDPGVRDTLSFMIARDTMHQNQWIAAVKELEESGLETTPVPSSFPLDLEKREFAYQFWNHSEGTESAEGRWAKGPSPDGKGEFQYIENPKPLGPEPNPPQTDPRLHGTQLSPTAGTGQVQGGNGSPLIDRTTISK</sequence>
<dbReference type="CDD" id="cd01051">
    <property type="entry name" value="Mn_catalase"/>
    <property type="match status" value="1"/>
</dbReference>
<gene>
    <name evidence="6" type="ORF">DA73_0235500</name>
    <name evidence="5" type="ORF">DA73_0400034635</name>
</gene>
<dbReference type="InterPro" id="IPR039377">
    <property type="entry name" value="Mn_catalase_dom"/>
</dbReference>
<reference evidence="5" key="2">
    <citation type="submission" date="2019-11" db="EMBL/GenBank/DDBJ databases">
        <title>Improved Assembly of Tolypothrix boutellei genome.</title>
        <authorList>
            <person name="Sarangi A.N."/>
            <person name="Mukherjee M."/>
            <person name="Ghosh S."/>
            <person name="Singh D."/>
            <person name="Das A."/>
            <person name="Kant S."/>
            <person name="Prusty A."/>
            <person name="Tripathy S."/>
        </authorList>
    </citation>
    <scope>NUCLEOTIDE SEQUENCE</scope>
    <source>
        <strain evidence="5">VB521301</strain>
    </source>
</reference>
<dbReference type="Pfam" id="PF05067">
    <property type="entry name" value="Mn_catalase"/>
    <property type="match status" value="1"/>
</dbReference>
<feature type="region of interest" description="Disordered" evidence="4">
    <location>
        <begin position="241"/>
        <end position="312"/>
    </location>
</feature>
<evidence type="ECO:0000313" key="6">
    <source>
        <dbReference type="EMBL" id="KIE06640.1"/>
    </source>
</evidence>
<evidence type="ECO:0000313" key="5">
    <source>
        <dbReference type="EMBL" id="KAF3890027.1"/>
    </source>
</evidence>
<comment type="caution">
    <text evidence="6">The sequence shown here is derived from an EMBL/GenBank/DDBJ whole genome shotgun (WGS) entry which is preliminary data.</text>
</comment>
<feature type="binding site" evidence="2">
    <location>
        <position position="163"/>
    </location>
    <ligand>
        <name>Mn(2+)</name>
        <dbReference type="ChEBI" id="CHEBI:29035"/>
        <label>1</label>
    </ligand>
</feature>
<name>A0A0C1R2Y0_9CYAN</name>
<feature type="binding site" evidence="2">
    <location>
        <position position="69"/>
    </location>
    <ligand>
        <name>Mn(2+)</name>
        <dbReference type="ChEBI" id="CHEBI:29035"/>
        <label>1</label>
    </ligand>
</feature>
<feature type="binding site" evidence="3">
    <location>
        <position position="238"/>
    </location>
    <ligand>
        <name>Ca(2+)</name>
        <dbReference type="ChEBI" id="CHEBI:29108"/>
    </ligand>
</feature>
<dbReference type="RefSeq" id="WP_038078487.1">
    <property type="nucleotide sequence ID" value="NZ_JHEG04000001.1"/>
</dbReference>
<dbReference type="Proteomes" id="UP000029738">
    <property type="component" value="Unassembled WGS sequence"/>
</dbReference>
<dbReference type="InterPro" id="IPR009078">
    <property type="entry name" value="Ferritin-like_SF"/>
</dbReference>
<feature type="binding site" evidence="2">
    <location>
        <position position="196"/>
    </location>
    <ligand>
        <name>Mn(2+)</name>
        <dbReference type="ChEBI" id="CHEBI:29035"/>
        <label>1</label>
    </ligand>
</feature>
<dbReference type="EMBL" id="JHEG02000059">
    <property type="protein sequence ID" value="KIE06640.1"/>
    <property type="molecule type" value="Genomic_DNA"/>
</dbReference>
<dbReference type="Gene3D" id="1.20.1260.10">
    <property type="match status" value="1"/>
</dbReference>
<dbReference type="EMBL" id="JHEG04000001">
    <property type="protein sequence ID" value="KAF3890027.1"/>
    <property type="molecule type" value="Genomic_DNA"/>
</dbReference>
<feature type="compositionally biased region" description="Pro residues" evidence="4">
    <location>
        <begin position="268"/>
        <end position="278"/>
    </location>
</feature>
<protein>
    <submittedName>
        <fullName evidence="5 6">Manganese catalase</fullName>
    </submittedName>
</protein>
<feature type="binding site" evidence="3">
    <location>
        <position position="240"/>
    </location>
    <ligand>
        <name>Ca(2+)</name>
        <dbReference type="ChEBI" id="CHEBI:29108"/>
    </ligand>
</feature>
<dbReference type="GO" id="GO:0046872">
    <property type="term" value="F:metal ion binding"/>
    <property type="evidence" value="ECO:0007669"/>
    <property type="project" value="UniProtKB-KW"/>
</dbReference>